<dbReference type="Gene3D" id="1.10.10.60">
    <property type="entry name" value="Homeodomain-like"/>
    <property type="match status" value="1"/>
</dbReference>
<dbReference type="PRINTS" id="PR00024">
    <property type="entry name" value="HOMEOBOX"/>
</dbReference>
<sequence>MHFANSIKLEVPEYFHHPIYHFQQPIIYQTPPYETNDVVAASTDVCHGFDRIICPTTTTFAFDKLREEPSASAVIGGGSDDGDAVARYCDPAVFRNYFDHNSNVPDDTEILPARNNDWDERRRRQQQQQEHSHHHHHHEQQQQHQNANASEPGGKPRKERTAFTKNQIRELENEFGHSNYLTRLRRYEIAVALDLTERQVKVWFQNRRMKWKRTKSGEKSTPAKK</sequence>
<organism evidence="13 14">
    <name type="scientific">Nicrophorus vespilloides</name>
    <name type="common">Boreal carrion beetle</name>
    <dbReference type="NCBI Taxonomy" id="110193"/>
    <lineage>
        <taxon>Eukaryota</taxon>
        <taxon>Metazoa</taxon>
        <taxon>Ecdysozoa</taxon>
        <taxon>Arthropoda</taxon>
        <taxon>Hexapoda</taxon>
        <taxon>Insecta</taxon>
        <taxon>Pterygota</taxon>
        <taxon>Neoptera</taxon>
        <taxon>Endopterygota</taxon>
        <taxon>Coleoptera</taxon>
        <taxon>Polyphaga</taxon>
        <taxon>Staphyliniformia</taxon>
        <taxon>Silphidae</taxon>
        <taxon>Nicrophorinae</taxon>
        <taxon>Nicrophorus</taxon>
    </lineage>
</organism>
<keyword evidence="2" id="KW-0217">Developmental protein</keyword>
<evidence type="ECO:0000256" key="10">
    <source>
        <dbReference type="RuleBase" id="RU000682"/>
    </source>
</evidence>
<dbReference type="InterPro" id="IPR009057">
    <property type="entry name" value="Homeodomain-like_sf"/>
</dbReference>
<dbReference type="InterPro" id="IPR001356">
    <property type="entry name" value="HD"/>
</dbReference>
<evidence type="ECO:0000256" key="4">
    <source>
        <dbReference type="ARBA" id="ARBA00023125"/>
    </source>
</evidence>
<evidence type="ECO:0000256" key="7">
    <source>
        <dbReference type="ARBA" id="ARBA00023163"/>
    </source>
</evidence>
<dbReference type="PANTHER" id="PTHR24328:SF7">
    <property type="entry name" value="BUTTONLESS"/>
    <property type="match status" value="1"/>
</dbReference>
<keyword evidence="13" id="KW-1185">Reference proteome</keyword>
<evidence type="ECO:0000256" key="1">
    <source>
        <dbReference type="ARBA" id="ARBA00004123"/>
    </source>
</evidence>
<reference evidence="14" key="1">
    <citation type="submission" date="2025-08" db="UniProtKB">
        <authorList>
            <consortium name="RefSeq"/>
        </authorList>
    </citation>
    <scope>IDENTIFICATION</scope>
    <source>
        <tissue evidence="14">Whole Larva</tissue>
    </source>
</reference>
<feature type="region of interest" description="Disordered" evidence="11">
    <location>
        <begin position="119"/>
        <end position="160"/>
    </location>
</feature>
<keyword evidence="8 9" id="KW-0539">Nucleus</keyword>
<feature type="domain" description="Homeobox" evidence="12">
    <location>
        <begin position="154"/>
        <end position="214"/>
    </location>
</feature>
<proteinExistence type="predicted"/>
<dbReference type="SUPFAM" id="SSF46689">
    <property type="entry name" value="Homeodomain-like"/>
    <property type="match status" value="1"/>
</dbReference>
<evidence type="ECO:0000256" key="8">
    <source>
        <dbReference type="ARBA" id="ARBA00023242"/>
    </source>
</evidence>
<evidence type="ECO:0000259" key="12">
    <source>
        <dbReference type="PROSITE" id="PS50071"/>
    </source>
</evidence>
<evidence type="ECO:0000256" key="6">
    <source>
        <dbReference type="ARBA" id="ARBA00023159"/>
    </source>
</evidence>
<dbReference type="InterPro" id="IPR020479">
    <property type="entry name" value="HD_metazoa"/>
</dbReference>
<keyword evidence="4 9" id="KW-0238">DNA-binding</keyword>
<dbReference type="Pfam" id="PF00046">
    <property type="entry name" value="Homeodomain"/>
    <property type="match status" value="1"/>
</dbReference>
<dbReference type="PROSITE" id="PS50071">
    <property type="entry name" value="HOMEOBOX_2"/>
    <property type="match status" value="1"/>
</dbReference>
<protein>
    <submittedName>
        <fullName evidence="14">Homeobox protein MOX-2-like</fullName>
    </submittedName>
</protein>
<evidence type="ECO:0000313" key="13">
    <source>
        <dbReference type="Proteomes" id="UP000695000"/>
    </source>
</evidence>
<dbReference type="InterPro" id="IPR042634">
    <property type="entry name" value="MOX-1/MOX-2"/>
</dbReference>
<name>A0ABM1N5U6_NICVS</name>
<dbReference type="PROSITE" id="PS00027">
    <property type="entry name" value="HOMEOBOX_1"/>
    <property type="match status" value="1"/>
</dbReference>
<keyword evidence="3" id="KW-0805">Transcription regulation</keyword>
<dbReference type="SMART" id="SM00389">
    <property type="entry name" value="HOX"/>
    <property type="match status" value="1"/>
</dbReference>
<comment type="subcellular location">
    <subcellularLocation>
        <location evidence="1 9 10">Nucleus</location>
    </subcellularLocation>
</comment>
<feature type="DNA-binding region" description="Homeobox" evidence="9">
    <location>
        <begin position="156"/>
        <end position="215"/>
    </location>
</feature>
<evidence type="ECO:0000256" key="3">
    <source>
        <dbReference type="ARBA" id="ARBA00023015"/>
    </source>
</evidence>
<dbReference type="Proteomes" id="UP000695000">
    <property type="component" value="Unplaced"/>
</dbReference>
<keyword evidence="5 9" id="KW-0371">Homeobox</keyword>
<accession>A0ABM1N5U6</accession>
<dbReference type="RefSeq" id="XP_017782196.1">
    <property type="nucleotide sequence ID" value="XM_017926707.1"/>
</dbReference>
<dbReference type="CDD" id="cd00086">
    <property type="entry name" value="homeodomain"/>
    <property type="match status" value="1"/>
</dbReference>
<evidence type="ECO:0000256" key="11">
    <source>
        <dbReference type="SAM" id="MobiDB-lite"/>
    </source>
</evidence>
<keyword evidence="6" id="KW-0010">Activator</keyword>
<keyword evidence="7" id="KW-0804">Transcription</keyword>
<dbReference type="PANTHER" id="PTHR24328">
    <property type="entry name" value="HOMEOBOX PROTEIN MOX"/>
    <property type="match status" value="1"/>
</dbReference>
<dbReference type="GeneID" id="108566695"/>
<gene>
    <name evidence="14" type="primary">LOC108566695</name>
</gene>
<evidence type="ECO:0000313" key="14">
    <source>
        <dbReference type="RefSeq" id="XP_017782196.1"/>
    </source>
</evidence>
<evidence type="ECO:0000256" key="2">
    <source>
        <dbReference type="ARBA" id="ARBA00022473"/>
    </source>
</evidence>
<evidence type="ECO:0000256" key="9">
    <source>
        <dbReference type="PROSITE-ProRule" id="PRU00108"/>
    </source>
</evidence>
<evidence type="ECO:0000256" key="5">
    <source>
        <dbReference type="ARBA" id="ARBA00023155"/>
    </source>
</evidence>
<dbReference type="InterPro" id="IPR017970">
    <property type="entry name" value="Homeobox_CS"/>
</dbReference>